<dbReference type="EMBL" id="JAJNDC010000001">
    <property type="protein sequence ID" value="MCW9712711.1"/>
    <property type="molecule type" value="Genomic_DNA"/>
</dbReference>
<gene>
    <name evidence="1" type="ORF">LQ318_07325</name>
</gene>
<dbReference type="SUPFAM" id="SSF56935">
    <property type="entry name" value="Porins"/>
    <property type="match status" value="1"/>
</dbReference>
<dbReference type="Gene3D" id="2.40.160.10">
    <property type="entry name" value="Porin"/>
    <property type="match status" value="1"/>
</dbReference>
<proteinExistence type="predicted"/>
<dbReference type="InterPro" id="IPR023614">
    <property type="entry name" value="Porin_dom_sf"/>
</dbReference>
<comment type="caution">
    <text evidence="1">The sequence shown here is derived from an EMBL/GenBank/DDBJ whole genome shotgun (WGS) entry which is preliminary data.</text>
</comment>
<keyword evidence="2" id="KW-1185">Reference proteome</keyword>
<organism evidence="1 2">
    <name type="scientific">Fodinibius salicampi</name>
    <dbReference type="NCBI Taxonomy" id="1920655"/>
    <lineage>
        <taxon>Bacteria</taxon>
        <taxon>Pseudomonadati</taxon>
        <taxon>Balneolota</taxon>
        <taxon>Balneolia</taxon>
        <taxon>Balneolales</taxon>
        <taxon>Balneolaceae</taxon>
        <taxon>Fodinibius</taxon>
    </lineage>
</organism>
<protein>
    <recommendedName>
        <fullName evidence="3">Phosphate-selective porin O and P</fullName>
    </recommendedName>
</protein>
<accession>A0ABT3PY57</accession>
<dbReference type="RefSeq" id="WP_265788863.1">
    <property type="nucleotide sequence ID" value="NZ_BAABRS010000001.1"/>
</dbReference>
<dbReference type="Proteomes" id="UP001207337">
    <property type="component" value="Unassembled WGS sequence"/>
</dbReference>
<reference evidence="1 2" key="1">
    <citation type="submission" date="2021-11" db="EMBL/GenBank/DDBJ databases">
        <title>Aliifidinibius sp. nov., a new bacterium isolated from saline soil.</title>
        <authorList>
            <person name="Galisteo C."/>
            <person name="De La Haba R."/>
            <person name="Sanchez-Porro C."/>
            <person name="Ventosa A."/>
        </authorList>
    </citation>
    <scope>NUCLEOTIDE SEQUENCE [LARGE SCALE GENOMIC DNA]</scope>
    <source>
        <strain evidence="1 2">KACC 190600</strain>
    </source>
</reference>
<evidence type="ECO:0000313" key="2">
    <source>
        <dbReference type="Proteomes" id="UP001207337"/>
    </source>
</evidence>
<evidence type="ECO:0008006" key="3">
    <source>
        <dbReference type="Google" id="ProtNLM"/>
    </source>
</evidence>
<name>A0ABT3PY57_9BACT</name>
<sequence>MFISIWLMLAGTAFGQIDIGGLADFELRKGGTDSDPTVNQTPNDKWLIYTPSIRLFVNAPISDNWFVSGALQSDYYTGSRSEIFFSSFNINWLAAENFKITAGRFTTPFGRTDELLLSSNNPFVHLPLSHVWNMPVNQQRGYFFGESSYDGVPGQSLVYRRMYSQGVKLTGATENERFQYELAATLTGVSSYTDVGEQNLPAFIGRMELRPVIWSKIGISFGRGAYLLDDPINDVLSDKERAGYRQTIVSAHTEFSYSYYQLLFQYTFNRWDSPWIDPDGQLVQEHLDNDVAHYLAKFKMRFPFWVGGYGAIRYERYIPKELTLDSLNITGKPTPDKDRFEVVAGYKLNRNILLKVSYLLSKNKGMELKDDVFAIQLSAGF</sequence>
<evidence type="ECO:0000313" key="1">
    <source>
        <dbReference type="EMBL" id="MCW9712711.1"/>
    </source>
</evidence>